<dbReference type="AlphaFoldDB" id="A0A0S4RQX8"/>
<keyword evidence="1" id="KW-0812">Transmembrane</keyword>
<protein>
    <submittedName>
        <fullName evidence="3">Phosphatidylglycerophosphatase A</fullName>
        <ecNumber evidence="3">3.1.3.27</ecNumber>
    </submittedName>
</protein>
<evidence type="ECO:0000313" key="4">
    <source>
        <dbReference type="Proteomes" id="UP000052237"/>
    </source>
</evidence>
<dbReference type="UniPathway" id="UPA00084">
    <property type="reaction ID" value="UER00504"/>
</dbReference>
<dbReference type="GO" id="GO:0006655">
    <property type="term" value="P:phosphatidylglycerol biosynthetic process"/>
    <property type="evidence" value="ECO:0007669"/>
    <property type="project" value="UniProtKB-UniPathway"/>
</dbReference>
<keyword evidence="4" id="KW-1185">Reference proteome</keyword>
<dbReference type="Proteomes" id="UP000052237">
    <property type="component" value="Unassembled WGS sequence"/>
</dbReference>
<gene>
    <name evidence="3" type="primary">pgpA</name>
    <name evidence="3" type="ORF">ERS686654_00674</name>
</gene>
<dbReference type="Pfam" id="PF04608">
    <property type="entry name" value="PgpA"/>
    <property type="match status" value="1"/>
</dbReference>
<dbReference type="EMBL" id="FAVB01000002">
    <property type="protein sequence ID" value="CUU75726.1"/>
    <property type="molecule type" value="Genomic_DNA"/>
</dbReference>
<proteinExistence type="predicted"/>
<comment type="caution">
    <text evidence="3">The sequence shown here is derived from an EMBL/GenBank/DDBJ whole genome shotgun (WGS) entry which is preliminary data.</text>
</comment>
<accession>A0A0S4RQX8</accession>
<keyword evidence="1" id="KW-0472">Membrane</keyword>
<keyword evidence="3" id="KW-0378">Hydrolase</keyword>
<feature type="transmembrane region" description="Helical" evidence="1">
    <location>
        <begin position="79"/>
        <end position="101"/>
    </location>
</feature>
<evidence type="ECO:0000259" key="2">
    <source>
        <dbReference type="Pfam" id="PF04608"/>
    </source>
</evidence>
<dbReference type="EC" id="3.1.3.27" evidence="3"/>
<sequence length="151" mass="16269">MQKLFLTFFGTGLLKPAPGTWGSLAGAVFGVLIFKFIGDQTLFLASLLLFLASIKVINDYESKTGSHDANHIVIDEVAGVWLTISISGETWMQIALSIIFFRVLDITKPSIIGRIDKNVKGGLGVMGDDMVAGLFAGLLSAIVYQAINYVI</sequence>
<dbReference type="CDD" id="cd06971">
    <property type="entry name" value="PgpA"/>
    <property type="match status" value="1"/>
</dbReference>
<dbReference type="PANTHER" id="PTHR36305:SF1">
    <property type="entry name" value="PHOSPHATIDYLGLYCEROPHOSPHATASE A"/>
    <property type="match status" value="1"/>
</dbReference>
<dbReference type="InterPro" id="IPR026037">
    <property type="entry name" value="PgpA"/>
</dbReference>
<dbReference type="GO" id="GO:0008962">
    <property type="term" value="F:phosphatidylglycerophosphatase activity"/>
    <property type="evidence" value="ECO:0007669"/>
    <property type="project" value="UniProtKB-EC"/>
</dbReference>
<feature type="transmembrane region" description="Helical" evidence="1">
    <location>
        <begin position="130"/>
        <end position="150"/>
    </location>
</feature>
<dbReference type="RefSeq" id="WP_059432573.1">
    <property type="nucleotide sequence ID" value="NZ_FAUU01000001.1"/>
</dbReference>
<name>A0A0S4RQX8_CAMHY</name>
<keyword evidence="1" id="KW-1133">Transmembrane helix</keyword>
<dbReference type="InterPro" id="IPR007686">
    <property type="entry name" value="YutG/PgpA"/>
</dbReference>
<dbReference type="InterPro" id="IPR036681">
    <property type="entry name" value="PgpA-like_sf"/>
</dbReference>
<dbReference type="Gene3D" id="1.10.3760.10">
    <property type="entry name" value="PgpA-like"/>
    <property type="match status" value="1"/>
</dbReference>
<reference evidence="3 4" key="1">
    <citation type="submission" date="2015-11" db="EMBL/GenBank/DDBJ databases">
        <authorList>
            <consortium name="Pathogen Informatics"/>
        </authorList>
    </citation>
    <scope>NUCLEOTIDE SEQUENCE [LARGE SCALE GENOMIC DNA]</scope>
    <source>
        <strain evidence="3 4">006A-0059</strain>
    </source>
</reference>
<dbReference type="SUPFAM" id="SSF101307">
    <property type="entry name" value="YutG-like"/>
    <property type="match status" value="1"/>
</dbReference>
<feature type="domain" description="YutG/PgpA" evidence="2">
    <location>
        <begin position="5"/>
        <end position="143"/>
    </location>
</feature>
<organism evidence="3 4">
    <name type="scientific">Campylobacter hyointestinalis subsp. hyointestinalis</name>
    <dbReference type="NCBI Taxonomy" id="91352"/>
    <lineage>
        <taxon>Bacteria</taxon>
        <taxon>Pseudomonadati</taxon>
        <taxon>Campylobacterota</taxon>
        <taxon>Epsilonproteobacteria</taxon>
        <taxon>Campylobacterales</taxon>
        <taxon>Campylobacteraceae</taxon>
        <taxon>Campylobacter</taxon>
    </lineage>
</organism>
<evidence type="ECO:0000256" key="1">
    <source>
        <dbReference type="SAM" id="Phobius"/>
    </source>
</evidence>
<dbReference type="PIRSF" id="PIRSF006162">
    <property type="entry name" value="PgpA"/>
    <property type="match status" value="1"/>
</dbReference>
<evidence type="ECO:0000313" key="3">
    <source>
        <dbReference type="EMBL" id="CUU75726.1"/>
    </source>
</evidence>
<dbReference type="PANTHER" id="PTHR36305">
    <property type="entry name" value="PHOSPHATIDYLGLYCEROPHOSPHATASE A"/>
    <property type="match status" value="1"/>
</dbReference>